<dbReference type="GO" id="GO:0016020">
    <property type="term" value="C:membrane"/>
    <property type="evidence" value="ECO:0007669"/>
    <property type="project" value="InterPro"/>
</dbReference>
<dbReference type="Gene3D" id="3.30.43.10">
    <property type="entry name" value="Uridine Diphospho-n-acetylenolpyruvylglucosamine Reductase, domain 2"/>
    <property type="match status" value="1"/>
</dbReference>
<dbReference type="Gene3D" id="1.10.45.10">
    <property type="entry name" value="Vanillyl-alcohol Oxidase, Chain A, domain 4"/>
    <property type="match status" value="1"/>
</dbReference>
<dbReference type="SUPFAM" id="SSF56176">
    <property type="entry name" value="FAD-binding/transporter-associated domain-like"/>
    <property type="match status" value="1"/>
</dbReference>
<keyword evidence="3" id="KW-0560">Oxidoreductase</keyword>
<dbReference type="PROSITE" id="PS51387">
    <property type="entry name" value="FAD_PCMH"/>
    <property type="match status" value="1"/>
</dbReference>
<gene>
    <name evidence="5" type="ORF">NS226_02100</name>
</gene>
<evidence type="ECO:0000313" key="6">
    <source>
        <dbReference type="Proteomes" id="UP000078272"/>
    </source>
</evidence>
<feature type="domain" description="FAD-binding PCMH-type" evidence="4">
    <location>
        <begin position="15"/>
        <end position="183"/>
    </location>
</feature>
<dbReference type="InterPro" id="IPR007173">
    <property type="entry name" value="ALO_C"/>
</dbReference>
<reference evidence="5 6" key="1">
    <citation type="journal article" date="2016" name="Front. Microbiol.">
        <title>Genomic Resource of Rice Seed Associated Bacteria.</title>
        <authorList>
            <person name="Midha S."/>
            <person name="Bansal K."/>
            <person name="Sharma S."/>
            <person name="Kumar N."/>
            <person name="Patil P.P."/>
            <person name="Chaudhry V."/>
            <person name="Patil P.B."/>
        </authorList>
    </citation>
    <scope>NUCLEOTIDE SEQUENCE [LARGE SCALE GENOMIC DNA]</scope>
    <source>
        <strain evidence="5 6">NS226</strain>
    </source>
</reference>
<dbReference type="Pfam" id="PF04030">
    <property type="entry name" value="ALO"/>
    <property type="match status" value="2"/>
</dbReference>
<dbReference type="GO" id="GO:0003885">
    <property type="term" value="F:D-arabinono-1,4-lactone oxidase activity"/>
    <property type="evidence" value="ECO:0007669"/>
    <property type="project" value="InterPro"/>
</dbReference>
<dbReference type="GO" id="GO:0071949">
    <property type="term" value="F:FAD binding"/>
    <property type="evidence" value="ECO:0007669"/>
    <property type="project" value="InterPro"/>
</dbReference>
<dbReference type="InterPro" id="IPR010031">
    <property type="entry name" value="FAD_lactone_oxidase-like"/>
</dbReference>
<evidence type="ECO:0000256" key="1">
    <source>
        <dbReference type="ARBA" id="ARBA00022630"/>
    </source>
</evidence>
<keyword evidence="2" id="KW-0274">FAD</keyword>
<dbReference type="AlphaFoldDB" id="A0A175REV1"/>
<comment type="caution">
    <text evidence="5">The sequence shown here is derived from an EMBL/GenBank/DDBJ whole genome shotgun (WGS) entry which is preliminary data.</text>
</comment>
<dbReference type="Proteomes" id="UP000078272">
    <property type="component" value="Unassembled WGS sequence"/>
</dbReference>
<dbReference type="InterPro" id="IPR036318">
    <property type="entry name" value="FAD-bd_PCMH-like_sf"/>
</dbReference>
<dbReference type="PIRSF" id="PIRSF000136">
    <property type="entry name" value="LGO_GLO"/>
    <property type="match status" value="1"/>
</dbReference>
<dbReference type="InterPro" id="IPR016166">
    <property type="entry name" value="FAD-bd_PCMH"/>
</dbReference>
<dbReference type="InterPro" id="IPR016167">
    <property type="entry name" value="FAD-bd_PCMH_sub1"/>
</dbReference>
<evidence type="ECO:0000259" key="4">
    <source>
        <dbReference type="PROSITE" id="PS51387"/>
    </source>
</evidence>
<dbReference type="PATRIC" id="fig|401562.3.peg.3551"/>
<dbReference type="Gene3D" id="3.30.465.10">
    <property type="match status" value="1"/>
</dbReference>
<evidence type="ECO:0000313" key="5">
    <source>
        <dbReference type="EMBL" id="KTQ97932.1"/>
    </source>
</evidence>
<dbReference type="PANTHER" id="PTHR43762:SF1">
    <property type="entry name" value="D-ARABINONO-1,4-LACTONE OXIDASE"/>
    <property type="match status" value="1"/>
</dbReference>
<dbReference type="EMBL" id="LDPZ01000005">
    <property type="protein sequence ID" value="KTQ97932.1"/>
    <property type="molecule type" value="Genomic_DNA"/>
</dbReference>
<dbReference type="STRING" id="401562.NS365_10885"/>
<protein>
    <submittedName>
        <fullName evidence="5">FAD-dependent oxidoreductase</fullName>
    </submittedName>
</protein>
<dbReference type="OrthoDB" id="9800184at2"/>
<evidence type="ECO:0000256" key="2">
    <source>
        <dbReference type="ARBA" id="ARBA00022827"/>
    </source>
</evidence>
<dbReference type="Gene3D" id="3.30.70.2520">
    <property type="match status" value="1"/>
</dbReference>
<accession>A0A175REV1</accession>
<evidence type="ECO:0000256" key="3">
    <source>
        <dbReference type="ARBA" id="ARBA00023002"/>
    </source>
</evidence>
<proteinExistence type="predicted"/>
<name>A0A175REV1_9HYPH</name>
<dbReference type="InterPro" id="IPR016169">
    <property type="entry name" value="FAD-bd_PCMH_sub2"/>
</dbReference>
<organism evidence="5 6">
    <name type="scientific">Aureimonas ureilytica</name>
    <dbReference type="NCBI Taxonomy" id="401562"/>
    <lineage>
        <taxon>Bacteria</taxon>
        <taxon>Pseudomonadati</taxon>
        <taxon>Pseudomonadota</taxon>
        <taxon>Alphaproteobacteria</taxon>
        <taxon>Hyphomicrobiales</taxon>
        <taxon>Aurantimonadaceae</taxon>
        <taxon>Aureimonas</taxon>
    </lineage>
</organism>
<dbReference type="RefSeq" id="WP_058633566.1">
    <property type="nucleotide sequence ID" value="NZ_LDPZ01000005.1"/>
</dbReference>
<dbReference type="Pfam" id="PF01565">
    <property type="entry name" value="FAD_binding_4"/>
    <property type="match status" value="1"/>
</dbReference>
<dbReference type="InterPro" id="IPR006094">
    <property type="entry name" value="Oxid_FAD_bind_N"/>
</dbReference>
<dbReference type="PANTHER" id="PTHR43762">
    <property type="entry name" value="L-GULONOLACTONE OXIDASE"/>
    <property type="match status" value="1"/>
</dbReference>
<dbReference type="InterPro" id="IPR016171">
    <property type="entry name" value="Vanillyl_alc_oxidase_C-sub2"/>
</dbReference>
<keyword evidence="1" id="KW-0285">Flavoprotein</keyword>
<sequence length="412" mass="45959">MTFEKGGLWRNWVGNQSCISRYKAMPTEEAQLCEMVAEADRLDLPVRVAGSGHSFTPVVGTSGLRLSLQEMKGVLKVEGEHVTVAAGTRIGDVGRALKDLGLSLSNQGDIDTQAIAGAFTTGTHGTGLTLGCLASQIVGLRLVQPDGSVLDVDGSDPDLLLAARVSLGTLGVISAITLKTVPAYNLHEHVWRDDFETCMERHDELAANHRHFGFFWCPVPESRHLYCLADTSDAPRSTTRKTSDVCEMKVMDITEGEPMEAPFEKIAYSSEVYPIEYVPNFVELEYAVPLRHGKEAVRAVRKLMLTNHTNCIYPIEYRFTAGDDAWMSPFHRQDSITLSVSGGPGIDYWDFLRDVDAILRRYDSRPHWGKMHFLDEEDVTHLYPHANDFRALRRRLDPAGRFLNDHVRMLLG</sequence>